<organism evidence="1 2">
    <name type="scientific">Streptosporangium pseudovulgare</name>
    <dbReference type="NCBI Taxonomy" id="35765"/>
    <lineage>
        <taxon>Bacteria</taxon>
        <taxon>Bacillati</taxon>
        <taxon>Actinomycetota</taxon>
        <taxon>Actinomycetes</taxon>
        <taxon>Streptosporangiales</taxon>
        <taxon>Streptosporangiaceae</taxon>
        <taxon>Streptosporangium</taxon>
    </lineage>
</organism>
<dbReference type="SUPFAM" id="SSF88723">
    <property type="entry name" value="PIN domain-like"/>
    <property type="match status" value="1"/>
</dbReference>
<sequence>MPRLILDSGAVTFLAGRTPESVAVMRRLRHEGVWPPLIPSVVLVECFTGHPARDVGVDRFPPARTPRTEVPKELARRAAALRTKAIAAMTRSDRKAPPSAVDALVVAYAEAEGPAFVLTGDGKDLRPLAAEARGVQVEMLAQAVEKSRGHR</sequence>
<protein>
    <recommendedName>
        <fullName evidence="3">PIN domain-containing protein</fullName>
    </recommendedName>
</protein>
<comment type="caution">
    <text evidence="1">The sequence shown here is derived from an EMBL/GenBank/DDBJ whole genome shotgun (WGS) entry which is preliminary data.</text>
</comment>
<evidence type="ECO:0000313" key="1">
    <source>
        <dbReference type="EMBL" id="GGP88451.1"/>
    </source>
</evidence>
<dbReference type="Proteomes" id="UP000611554">
    <property type="component" value="Unassembled WGS sequence"/>
</dbReference>
<gene>
    <name evidence="1" type="ORF">GCM10010140_17640</name>
</gene>
<dbReference type="InterPro" id="IPR029060">
    <property type="entry name" value="PIN-like_dom_sf"/>
</dbReference>
<reference evidence="2" key="1">
    <citation type="journal article" date="2019" name="Int. J. Syst. Evol. Microbiol.">
        <title>The Global Catalogue of Microorganisms (GCM) 10K type strain sequencing project: providing services to taxonomists for standard genome sequencing and annotation.</title>
        <authorList>
            <consortium name="The Broad Institute Genomics Platform"/>
            <consortium name="The Broad Institute Genome Sequencing Center for Infectious Disease"/>
            <person name="Wu L."/>
            <person name="Ma J."/>
        </authorList>
    </citation>
    <scope>NUCLEOTIDE SEQUENCE [LARGE SCALE GENOMIC DNA]</scope>
    <source>
        <strain evidence="2">JCM 3115</strain>
    </source>
</reference>
<evidence type="ECO:0000313" key="2">
    <source>
        <dbReference type="Proteomes" id="UP000611554"/>
    </source>
</evidence>
<proteinExistence type="predicted"/>
<keyword evidence="2" id="KW-1185">Reference proteome</keyword>
<dbReference type="EMBL" id="BMQJ01000003">
    <property type="protein sequence ID" value="GGP88451.1"/>
    <property type="molecule type" value="Genomic_DNA"/>
</dbReference>
<evidence type="ECO:0008006" key="3">
    <source>
        <dbReference type="Google" id="ProtNLM"/>
    </source>
</evidence>
<accession>A0ABQ2QMI4</accession>
<name>A0ABQ2QMI4_9ACTN</name>